<dbReference type="PANTHER" id="PTHR43155">
    <property type="entry name" value="CYCLIC DI-GMP PHOSPHODIESTERASE PA4108-RELATED"/>
    <property type="match status" value="1"/>
</dbReference>
<sequence>MEQYHFEEVAQQLSNLISIAIALSSEKDLAKLLDMILSEARRITHADAGTLYMIEDNKLAAKIVHNDTMNTFLGGKGDQITIPPVPINDIYVSGYVANHGVSINIPDVYNDDSFDFSGPKKYDEMTGYLTRSMLVIPLKNHKSEVIGVLQLLNAIDKNTNEVIPFPKEYQLIIESLASLAATALTNSQLIQEIEALLDSFIQVMVTAIDSRTPYNATHTQKIASLARALAEAINEDTEGFYKDVYFDEKELKVVSTAAWLHDIGKMAVPLSVMNKATRLDKKLPFVLQRIDYAMERKINHYFETVLQAENPLSVTLILKEKENIKKTYKHYRDTIIKADNPSTFIDEELKQEILYIASTTYPGEDGTDLPLLTDEEVEQLCIQRGTLTAKERKIMEDHVLFTERMLSKMRFGTELKRVPEIACMHHEQLDGKGYPNGLKGDQIPLEARILAIVDIFDALTAVDRPYKKAIPLDKSLSILQSMAKENKIDQNLLDLFIKKRVWEKASLPL</sequence>
<dbReference type="CDD" id="cd00077">
    <property type="entry name" value="HDc"/>
    <property type="match status" value="1"/>
</dbReference>
<dbReference type="EMBL" id="WSLF01000004">
    <property type="protein sequence ID" value="KAE9635024.1"/>
    <property type="molecule type" value="Genomic_DNA"/>
</dbReference>
<proteinExistence type="predicted"/>
<reference evidence="2 3" key="1">
    <citation type="submission" date="2019-12" db="EMBL/GenBank/DDBJ databases">
        <title>Defluviitalea raffinosedens, isolated from a biogas fermenter, genome sequencing and characterization.</title>
        <authorList>
            <person name="Rettenmaier R."/>
            <person name="Schneider M."/>
            <person name="Neuhaus K."/>
            <person name="Liebl W."/>
            <person name="Zverlov V."/>
        </authorList>
    </citation>
    <scope>NUCLEOTIDE SEQUENCE [LARGE SCALE GENOMIC DNA]</scope>
    <source>
        <strain evidence="2 3">249c-K6</strain>
    </source>
</reference>
<dbReference type="Pfam" id="PF01590">
    <property type="entry name" value="GAF"/>
    <property type="match status" value="1"/>
</dbReference>
<dbReference type="SUPFAM" id="SSF109604">
    <property type="entry name" value="HD-domain/PDEase-like"/>
    <property type="match status" value="1"/>
</dbReference>
<dbReference type="Gene3D" id="1.10.3210.10">
    <property type="entry name" value="Hypothetical protein af1432"/>
    <property type="match status" value="2"/>
</dbReference>
<dbReference type="Gene3D" id="3.30.450.40">
    <property type="match status" value="1"/>
</dbReference>
<dbReference type="PROSITE" id="PS51832">
    <property type="entry name" value="HD_GYP"/>
    <property type="match status" value="1"/>
</dbReference>
<gene>
    <name evidence="2" type="ORF">GND95_06505</name>
</gene>
<feature type="domain" description="HD-GYP" evidence="1">
    <location>
        <begin position="193"/>
        <end position="509"/>
    </location>
</feature>
<dbReference type="SMART" id="SM00065">
    <property type="entry name" value="GAF"/>
    <property type="match status" value="1"/>
</dbReference>
<protein>
    <submittedName>
        <fullName evidence="2">HD domain-containing protein</fullName>
    </submittedName>
</protein>
<comment type="caution">
    <text evidence="2">The sequence shown here is derived from an EMBL/GenBank/DDBJ whole genome shotgun (WGS) entry which is preliminary data.</text>
</comment>
<dbReference type="InterPro" id="IPR003018">
    <property type="entry name" value="GAF"/>
</dbReference>
<dbReference type="SMART" id="SM00471">
    <property type="entry name" value="HDc"/>
    <property type="match status" value="1"/>
</dbReference>
<dbReference type="InterPro" id="IPR037522">
    <property type="entry name" value="HD_GYP_dom"/>
</dbReference>
<dbReference type="AlphaFoldDB" id="A0A7C8HIL2"/>
<accession>A0A7C8HIL2</accession>
<evidence type="ECO:0000313" key="2">
    <source>
        <dbReference type="EMBL" id="KAE9635024.1"/>
    </source>
</evidence>
<dbReference type="Pfam" id="PF13487">
    <property type="entry name" value="HD_5"/>
    <property type="match status" value="1"/>
</dbReference>
<organism evidence="2 3">
    <name type="scientific">Defluviitalea raffinosedens</name>
    <dbReference type="NCBI Taxonomy" id="1450156"/>
    <lineage>
        <taxon>Bacteria</taxon>
        <taxon>Bacillati</taxon>
        <taxon>Bacillota</taxon>
        <taxon>Clostridia</taxon>
        <taxon>Lachnospirales</taxon>
        <taxon>Defluviitaleaceae</taxon>
        <taxon>Defluviitalea</taxon>
    </lineage>
</organism>
<dbReference type="PANTHER" id="PTHR43155:SF2">
    <property type="entry name" value="CYCLIC DI-GMP PHOSPHODIESTERASE PA4108"/>
    <property type="match status" value="1"/>
</dbReference>
<evidence type="ECO:0000313" key="3">
    <source>
        <dbReference type="Proteomes" id="UP000483018"/>
    </source>
</evidence>
<dbReference type="InterPro" id="IPR029016">
    <property type="entry name" value="GAF-like_dom_sf"/>
</dbReference>
<dbReference type="SUPFAM" id="SSF55781">
    <property type="entry name" value="GAF domain-like"/>
    <property type="match status" value="1"/>
</dbReference>
<evidence type="ECO:0000259" key="1">
    <source>
        <dbReference type="PROSITE" id="PS51832"/>
    </source>
</evidence>
<name>A0A7C8HIL2_9FIRM</name>
<dbReference type="Proteomes" id="UP000483018">
    <property type="component" value="Unassembled WGS sequence"/>
</dbReference>
<keyword evidence="3" id="KW-1185">Reference proteome</keyword>
<dbReference type="OrthoDB" id="9759601at2"/>
<dbReference type="InterPro" id="IPR003607">
    <property type="entry name" value="HD/PDEase_dom"/>
</dbReference>